<keyword evidence="6" id="KW-0560">Oxidoreductase</keyword>
<sequence length="475" mass="53529">MEPINLEKEDMQGLLIRAYGKFPEACYLMLRFQDPELGRQWLRKRLADITPATVKPATTALHLAFTYPGILTFLPKASFTESFSREFTEGMVRESRSRTLGDIDTNAPDQWRWGQPGREPHAVLMLYAADKAALANLYRDIHEEFPHYGIDEQIRLDTRILPQGKEHFGFRDGLSQPLLVGLGKEGTTSKNTPSSAGQDPNTIMPGEFILGYPNEYQKIPFSPTLRLGDTEFDFGRNGSYLVFRELEQKVQDFWQFAVKAANENTHFAGKDAVYVASKFVGRWPNGNPLALVAEPTAPPLADSQMNAFAYKEGDREGFGCPIGAHIRKANPRDGIDNDPATSISVSKRHRLLRRGRPFGEPLAESMAPADLLTSKQGGTRGLYFICFNTNIGRQFEFIQNAWMNNAKFDGLYNDVDPIAGFTFLKKKYVRCEFTIPDHPVRRKVKSIPQFVFVRGGAYFFMPGFRALRVMADSAS</sequence>
<comment type="cofactor">
    <cofactor evidence="1">
        <name>heme b</name>
        <dbReference type="ChEBI" id="CHEBI:60344"/>
    </cofactor>
</comment>
<dbReference type="PROSITE" id="PS51404">
    <property type="entry name" value="DYP_PEROXIDASE"/>
    <property type="match status" value="1"/>
</dbReference>
<dbReference type="InterPro" id="IPR011008">
    <property type="entry name" value="Dimeric_a/b-barrel"/>
</dbReference>
<proteinExistence type="predicted"/>
<evidence type="ECO:0000256" key="5">
    <source>
        <dbReference type="ARBA" id="ARBA00022729"/>
    </source>
</evidence>
<dbReference type="GO" id="GO:0005829">
    <property type="term" value="C:cytosol"/>
    <property type="evidence" value="ECO:0007669"/>
    <property type="project" value="TreeGrafter"/>
</dbReference>
<dbReference type="Pfam" id="PF20628">
    <property type="entry name" value="Dyp_perox_C"/>
    <property type="match status" value="1"/>
</dbReference>
<evidence type="ECO:0000256" key="2">
    <source>
        <dbReference type="ARBA" id="ARBA00022559"/>
    </source>
</evidence>
<dbReference type="GO" id="GO:0004601">
    <property type="term" value="F:peroxidase activity"/>
    <property type="evidence" value="ECO:0007669"/>
    <property type="project" value="UniProtKB-KW"/>
</dbReference>
<evidence type="ECO:0000256" key="6">
    <source>
        <dbReference type="ARBA" id="ARBA00023002"/>
    </source>
</evidence>
<evidence type="ECO:0000313" key="10">
    <source>
        <dbReference type="EMBL" id="QJW88787.1"/>
    </source>
</evidence>
<keyword evidence="4" id="KW-0479">Metal-binding</keyword>
<protein>
    <submittedName>
        <fullName evidence="10">Peroxidase</fullName>
    </submittedName>
</protein>
<evidence type="ECO:0000256" key="7">
    <source>
        <dbReference type="ARBA" id="ARBA00023004"/>
    </source>
</evidence>
<organism evidence="10 11">
    <name type="scientific">Spirosoma taeanense</name>
    <dbReference type="NCBI Taxonomy" id="2735870"/>
    <lineage>
        <taxon>Bacteria</taxon>
        <taxon>Pseudomonadati</taxon>
        <taxon>Bacteroidota</taxon>
        <taxon>Cytophagia</taxon>
        <taxon>Cytophagales</taxon>
        <taxon>Cytophagaceae</taxon>
        <taxon>Spirosoma</taxon>
    </lineage>
</organism>
<feature type="region of interest" description="Disordered" evidence="8">
    <location>
        <begin position="184"/>
        <end position="203"/>
    </location>
</feature>
<dbReference type="RefSeq" id="WP_171738625.1">
    <property type="nucleotide sequence ID" value="NZ_CP053435.1"/>
</dbReference>
<evidence type="ECO:0000256" key="4">
    <source>
        <dbReference type="ARBA" id="ARBA00022723"/>
    </source>
</evidence>
<name>A0A6M5Y289_9BACT</name>
<keyword evidence="7" id="KW-0408">Iron</keyword>
<evidence type="ECO:0000259" key="9">
    <source>
        <dbReference type="Pfam" id="PF20628"/>
    </source>
</evidence>
<dbReference type="InterPro" id="IPR048328">
    <property type="entry name" value="Dyp_perox_C"/>
</dbReference>
<keyword evidence="5" id="KW-0732">Signal</keyword>
<reference evidence="10 11" key="1">
    <citation type="submission" date="2020-05" db="EMBL/GenBank/DDBJ databases">
        <title>Genome sequencing of Spirosoma sp. TS118.</title>
        <authorList>
            <person name="Lee J.-H."/>
            <person name="Jeong S."/>
            <person name="Zhao L."/>
            <person name="Jung J.-H."/>
            <person name="Kim M.-K."/>
            <person name="Lim S."/>
        </authorList>
    </citation>
    <scope>NUCLEOTIDE SEQUENCE [LARGE SCALE GENOMIC DNA]</scope>
    <source>
        <strain evidence="10 11">TS118</strain>
    </source>
</reference>
<dbReference type="InterPro" id="IPR006314">
    <property type="entry name" value="Dyp_peroxidase"/>
</dbReference>
<dbReference type="PANTHER" id="PTHR30521">
    <property type="entry name" value="DEFERROCHELATASE/PEROXIDASE"/>
    <property type="match status" value="1"/>
</dbReference>
<feature type="compositionally biased region" description="Polar residues" evidence="8">
    <location>
        <begin position="186"/>
        <end position="201"/>
    </location>
</feature>
<keyword evidence="11" id="KW-1185">Reference proteome</keyword>
<dbReference type="GO" id="GO:0046872">
    <property type="term" value="F:metal ion binding"/>
    <property type="evidence" value="ECO:0007669"/>
    <property type="project" value="UniProtKB-KW"/>
</dbReference>
<dbReference type="EMBL" id="CP053435">
    <property type="protein sequence ID" value="QJW88787.1"/>
    <property type="molecule type" value="Genomic_DNA"/>
</dbReference>
<dbReference type="GO" id="GO:0020037">
    <property type="term" value="F:heme binding"/>
    <property type="evidence" value="ECO:0007669"/>
    <property type="project" value="InterPro"/>
</dbReference>
<evidence type="ECO:0000256" key="3">
    <source>
        <dbReference type="ARBA" id="ARBA00022617"/>
    </source>
</evidence>
<feature type="domain" description="Dyp-type peroxidase C-terminal" evidence="9">
    <location>
        <begin position="346"/>
        <end position="424"/>
    </location>
</feature>
<evidence type="ECO:0000256" key="1">
    <source>
        <dbReference type="ARBA" id="ARBA00001970"/>
    </source>
</evidence>
<dbReference type="KEGG" id="stae:HNV11_05015"/>
<dbReference type="Proteomes" id="UP000502756">
    <property type="component" value="Chromosome"/>
</dbReference>
<gene>
    <name evidence="10" type="ORF">HNV11_05015</name>
</gene>
<accession>A0A6M5Y289</accession>
<dbReference type="SUPFAM" id="SSF54909">
    <property type="entry name" value="Dimeric alpha+beta barrel"/>
    <property type="match status" value="1"/>
</dbReference>
<dbReference type="PANTHER" id="PTHR30521:SF4">
    <property type="entry name" value="DEFERROCHELATASE"/>
    <property type="match status" value="1"/>
</dbReference>
<evidence type="ECO:0000313" key="11">
    <source>
        <dbReference type="Proteomes" id="UP000502756"/>
    </source>
</evidence>
<keyword evidence="3" id="KW-0349">Heme</keyword>
<keyword evidence="2 10" id="KW-0575">Peroxidase</keyword>
<dbReference type="AlphaFoldDB" id="A0A6M5Y289"/>
<evidence type="ECO:0000256" key="8">
    <source>
        <dbReference type="SAM" id="MobiDB-lite"/>
    </source>
</evidence>